<proteinExistence type="inferred from homology"/>
<evidence type="ECO:0000313" key="7">
    <source>
        <dbReference type="Proteomes" id="UP001275932"/>
    </source>
</evidence>
<dbReference type="PANTHER" id="PTHR45229:SF3">
    <property type="entry name" value="BIODEGRADATIVE ARGININE DECARBOXYLASE"/>
    <property type="match status" value="1"/>
</dbReference>
<dbReference type="PROSITE" id="PS00703">
    <property type="entry name" value="OKR_DC_1"/>
    <property type="match status" value="1"/>
</dbReference>
<dbReference type="InterPro" id="IPR011006">
    <property type="entry name" value="CheY-like_superfamily"/>
</dbReference>
<comment type="similarity">
    <text evidence="1">Belongs to the Orn/Lys/Arg decarboxylase class-I family.</text>
</comment>
<dbReference type="SUPFAM" id="SSF53383">
    <property type="entry name" value="PLP-dependent transferases"/>
    <property type="match status" value="1"/>
</dbReference>
<dbReference type="SUPFAM" id="SSF55904">
    <property type="entry name" value="Ornithine decarboxylase C-terminal domain"/>
    <property type="match status" value="1"/>
</dbReference>
<dbReference type="PANTHER" id="PTHR45229">
    <property type="entry name" value="CONSTITUTIVE ORNITHINE DECARBOXYLASE"/>
    <property type="match status" value="1"/>
</dbReference>
<keyword evidence="4" id="KW-0456">Lyase</keyword>
<dbReference type="Gene3D" id="3.90.100.10">
    <property type="entry name" value="Orn/Lys/Arg decarboxylase, C-terminal domain"/>
    <property type="match status" value="1"/>
</dbReference>
<accession>A0ABU4WF86</accession>
<dbReference type="InterPro" id="IPR011193">
    <property type="entry name" value="Orn/lys/arg_de-COase"/>
</dbReference>
<dbReference type="Proteomes" id="UP001275932">
    <property type="component" value="Unassembled WGS sequence"/>
</dbReference>
<dbReference type="InterPro" id="IPR015424">
    <property type="entry name" value="PyrdxlP-dep_Trfase"/>
</dbReference>
<dbReference type="Gene3D" id="3.90.1150.10">
    <property type="entry name" value="Aspartate Aminotransferase, domain 1"/>
    <property type="match status" value="1"/>
</dbReference>
<dbReference type="InterPro" id="IPR008286">
    <property type="entry name" value="Prn/Lys/Arg_de-COase_C"/>
</dbReference>
<name>A0ABU4WF86_9BACT</name>
<organism evidence="6 7">
    <name type="scientific">Intestinicryptomonas porci</name>
    <dbReference type="NCBI Taxonomy" id="2926320"/>
    <lineage>
        <taxon>Bacteria</taxon>
        <taxon>Pseudomonadati</taxon>
        <taxon>Verrucomicrobiota</taxon>
        <taxon>Opitutia</taxon>
        <taxon>Opitutales</taxon>
        <taxon>Intestinicryptomonaceae</taxon>
        <taxon>Intestinicryptomonas</taxon>
    </lineage>
</organism>
<dbReference type="InterPro" id="IPR015422">
    <property type="entry name" value="PyrdxlP-dep_Trfase_small"/>
</dbReference>
<feature type="domain" description="Orn/Lys/Arg decarboxylases family 1 pyridoxal-P attachment site" evidence="5">
    <location>
        <begin position="390"/>
        <end position="404"/>
    </location>
</feature>
<keyword evidence="3" id="KW-0663">Pyridoxal phosphate</keyword>
<comment type="caution">
    <text evidence="6">The sequence shown here is derived from an EMBL/GenBank/DDBJ whole genome shotgun (WGS) entry which is preliminary data.</text>
</comment>
<evidence type="ECO:0000256" key="2">
    <source>
        <dbReference type="ARBA" id="ARBA00022793"/>
    </source>
</evidence>
<evidence type="ECO:0000256" key="1">
    <source>
        <dbReference type="ARBA" id="ARBA00010671"/>
    </source>
</evidence>
<sequence length="767" mass="87105">MKISKESWPILIVSNQFDTRNDESFRLRELAHELETEHGCKIVPCLSYEDAIELLLSRTDFGALVIDWDINRTNPAAKHSPASVLSAIRKRNPKIPVFLLTDWLEASDIPLEVINQLTGCLWKTSDTIEFLAGRIERHLVKYVKGLYPPFFGKLIDYSEEYKYAWHTPGHMGGTGFLRNPSGVALFKFFGENIFRSDLSISAPELGSLLDHSGVTGDAERNSARVFGADLTYYVLNGTSNVNQIIWRSIALPDDVVFVDRNCHKSLNYAMVNADAYPIYMKPRRNRWGIMGPVKLSELSEKSVAQKIKKSKIIPADLRPKTLKIAAITNSTYDGVCYNVKKLKRALEPISDNLHFDEAWYAYAKFYPIYDGFFGMTQDETTPTTPPIYVAQSTHKLLTAFSQASMLHVKNGGSRKINPDELNEAYMMHASTSPQYNMIASLDVATQMMEDSGESMWKDVIMMAIGLRKTVAKIAAELKSRNPNDWFFEIWQPRKVKVDKEILNFENVPTQYLATSQSAWILNSCDDWHGFEEIEDGYAMLDPIKLTFITPGINPDGSLSEMGIPAAVVTNYLLEEGIVCEKTDYYSFLLLNSLGTNRAKQETLLSALLHFKNLYDANAPMEEAMPAFTQKNPKYKGIGLKDHCRAMHEFIKERKMLELMHKSFDLLPDQAMKPTQAYRNVVKKNVELVELKDMFGRIPAVMIVPYPPGIPMLMGGEVLNKKSKAVFDYLKARESFENKFCGYESEIHGIEKIERDGKIRFCTMCIKQ</sequence>
<dbReference type="EMBL" id="JALBUT010000003">
    <property type="protein sequence ID" value="MDX8415230.1"/>
    <property type="molecule type" value="Genomic_DNA"/>
</dbReference>
<dbReference type="Gene3D" id="3.40.50.2300">
    <property type="match status" value="1"/>
</dbReference>
<dbReference type="InterPro" id="IPR000310">
    <property type="entry name" value="Orn/Lys/Arg_deCO2ase_major_dom"/>
</dbReference>
<dbReference type="Pfam" id="PF03709">
    <property type="entry name" value="OKR_DC_1_N"/>
    <property type="match status" value="1"/>
</dbReference>
<dbReference type="PIRSF" id="PIRSF009393">
    <property type="entry name" value="Orn_decarb"/>
    <property type="match status" value="1"/>
</dbReference>
<dbReference type="Pfam" id="PF03711">
    <property type="entry name" value="OKR_DC_1_C"/>
    <property type="match status" value="1"/>
</dbReference>
<keyword evidence="7" id="KW-1185">Reference proteome</keyword>
<reference evidence="6 7" key="1">
    <citation type="submission" date="2022-03" db="EMBL/GenBank/DDBJ databases">
        <title>Novel taxa within the pig intestine.</title>
        <authorList>
            <person name="Wylensek D."/>
            <person name="Bishof K."/>
            <person name="Afrizal A."/>
            <person name="Clavel T."/>
        </authorList>
    </citation>
    <scope>NUCLEOTIDE SEQUENCE [LARGE SCALE GENOMIC DNA]</scope>
    <source>
        <strain evidence="6 7">CLA-KB-P66</strain>
    </source>
</reference>
<evidence type="ECO:0000256" key="4">
    <source>
        <dbReference type="ARBA" id="ARBA00023239"/>
    </source>
</evidence>
<dbReference type="Pfam" id="PF01276">
    <property type="entry name" value="OKR_DC_1"/>
    <property type="match status" value="1"/>
</dbReference>
<evidence type="ECO:0000256" key="3">
    <source>
        <dbReference type="ARBA" id="ARBA00022898"/>
    </source>
</evidence>
<dbReference type="Gene3D" id="3.40.640.10">
    <property type="entry name" value="Type I PLP-dependent aspartate aminotransferase-like (Major domain)"/>
    <property type="match status" value="1"/>
</dbReference>
<dbReference type="RefSeq" id="WP_370396678.1">
    <property type="nucleotide sequence ID" value="NZ_JALBUT010000003.1"/>
</dbReference>
<dbReference type="InterPro" id="IPR005308">
    <property type="entry name" value="OKR_de-COase_N"/>
</dbReference>
<dbReference type="InterPro" id="IPR015421">
    <property type="entry name" value="PyrdxlP-dep_Trfase_major"/>
</dbReference>
<protein>
    <recommendedName>
        <fullName evidence="5">Orn/Lys/Arg decarboxylases family 1 pyridoxal-P attachment site domain-containing protein</fullName>
    </recommendedName>
</protein>
<evidence type="ECO:0000313" key="6">
    <source>
        <dbReference type="EMBL" id="MDX8415230.1"/>
    </source>
</evidence>
<keyword evidence="2" id="KW-0210">Decarboxylase</keyword>
<gene>
    <name evidence="6" type="ORF">MOX91_03430</name>
</gene>
<evidence type="ECO:0000259" key="5">
    <source>
        <dbReference type="PROSITE" id="PS00703"/>
    </source>
</evidence>
<dbReference type="SUPFAM" id="SSF52172">
    <property type="entry name" value="CheY-like"/>
    <property type="match status" value="1"/>
</dbReference>
<dbReference type="InterPro" id="IPR036633">
    <property type="entry name" value="Prn/Lys/Arg_de-COase_C_sf"/>
</dbReference>